<keyword evidence="10" id="KW-1185">Reference proteome</keyword>
<dbReference type="STRING" id="1120920.SAMN03080599_02394"/>
<protein>
    <recommendedName>
        <fullName evidence="8">Pantothenate synthetase</fullName>
        <shortName evidence="8">PS</shortName>
        <ecNumber evidence="8">6.3.2.1</ecNumber>
    </recommendedName>
    <alternativeName>
        <fullName evidence="8">Pantoate--beta-alanine ligase</fullName>
    </alternativeName>
    <alternativeName>
        <fullName evidence="8">Pantoate-activating enzyme</fullName>
    </alternativeName>
</protein>
<feature type="active site" description="Proton donor" evidence="8">
    <location>
        <position position="37"/>
    </location>
</feature>
<dbReference type="InterPro" id="IPR004821">
    <property type="entry name" value="Cyt_trans-like"/>
</dbReference>
<dbReference type="AlphaFoldDB" id="A0A1G5S2T4"/>
<feature type="binding site" evidence="8">
    <location>
        <position position="177"/>
    </location>
    <ligand>
        <name>ATP</name>
        <dbReference type="ChEBI" id="CHEBI:30616"/>
    </ligand>
</feature>
<evidence type="ECO:0000256" key="5">
    <source>
        <dbReference type="ARBA" id="ARBA00022741"/>
    </source>
</evidence>
<dbReference type="PANTHER" id="PTHR21299:SF1">
    <property type="entry name" value="PANTOATE--BETA-ALANINE LIGASE"/>
    <property type="match status" value="1"/>
</dbReference>
<evidence type="ECO:0000256" key="8">
    <source>
        <dbReference type="HAMAP-Rule" id="MF_00158"/>
    </source>
</evidence>
<dbReference type="NCBIfam" id="TIGR00018">
    <property type="entry name" value="panC"/>
    <property type="match status" value="1"/>
</dbReference>
<evidence type="ECO:0000256" key="7">
    <source>
        <dbReference type="ARBA" id="ARBA00048258"/>
    </source>
</evidence>
<dbReference type="GO" id="GO:0015940">
    <property type="term" value="P:pantothenate biosynthetic process"/>
    <property type="evidence" value="ECO:0007669"/>
    <property type="project" value="UniProtKB-UniRule"/>
</dbReference>
<evidence type="ECO:0000256" key="6">
    <source>
        <dbReference type="ARBA" id="ARBA00022840"/>
    </source>
</evidence>
<feature type="binding site" evidence="8">
    <location>
        <begin position="148"/>
        <end position="151"/>
    </location>
    <ligand>
        <name>ATP</name>
        <dbReference type="ChEBI" id="CHEBI:30616"/>
    </ligand>
</feature>
<evidence type="ECO:0000313" key="10">
    <source>
        <dbReference type="Proteomes" id="UP000199208"/>
    </source>
</evidence>
<dbReference type="GO" id="GO:0004592">
    <property type="term" value="F:pantoate-beta-alanine ligase activity"/>
    <property type="evidence" value="ECO:0007669"/>
    <property type="project" value="UniProtKB-UniRule"/>
</dbReference>
<dbReference type="OrthoDB" id="9773087at2"/>
<gene>
    <name evidence="8" type="primary">panC</name>
    <name evidence="9" type="ORF">SAMN03080599_02394</name>
</gene>
<dbReference type="NCBIfam" id="TIGR00125">
    <property type="entry name" value="cyt_tran_rel"/>
    <property type="match status" value="1"/>
</dbReference>
<keyword evidence="8" id="KW-0963">Cytoplasm</keyword>
<keyword evidence="3 8" id="KW-0436">Ligase</keyword>
<dbReference type="FunFam" id="3.30.1300.10:FF:000001">
    <property type="entry name" value="Pantothenate synthetase"/>
    <property type="match status" value="1"/>
</dbReference>
<dbReference type="Gene3D" id="3.40.50.620">
    <property type="entry name" value="HUPs"/>
    <property type="match status" value="1"/>
</dbReference>
<organism evidence="9 10">
    <name type="scientific">Acidaminobacter hydrogenoformans DSM 2784</name>
    <dbReference type="NCBI Taxonomy" id="1120920"/>
    <lineage>
        <taxon>Bacteria</taxon>
        <taxon>Bacillati</taxon>
        <taxon>Bacillota</taxon>
        <taxon>Clostridia</taxon>
        <taxon>Peptostreptococcales</taxon>
        <taxon>Acidaminobacteraceae</taxon>
        <taxon>Acidaminobacter</taxon>
    </lineage>
</organism>
<dbReference type="PANTHER" id="PTHR21299">
    <property type="entry name" value="CYTIDYLATE KINASE/PANTOATE-BETA-ALANINE LIGASE"/>
    <property type="match status" value="1"/>
</dbReference>
<evidence type="ECO:0000256" key="3">
    <source>
        <dbReference type="ARBA" id="ARBA00022598"/>
    </source>
</evidence>
<comment type="miscellaneous">
    <text evidence="8">The reaction proceeds by a bi uni uni bi ping pong mechanism.</text>
</comment>
<dbReference type="UniPathway" id="UPA00028">
    <property type="reaction ID" value="UER00005"/>
</dbReference>
<keyword evidence="6 8" id="KW-0067">ATP-binding</keyword>
<comment type="function">
    <text evidence="8">Catalyzes the condensation of pantoate with beta-alanine in an ATP-dependent reaction via a pantoyl-adenylate intermediate.</text>
</comment>
<comment type="catalytic activity">
    <reaction evidence="7 8">
        <text>(R)-pantoate + beta-alanine + ATP = (R)-pantothenate + AMP + diphosphate + H(+)</text>
        <dbReference type="Rhea" id="RHEA:10912"/>
        <dbReference type="ChEBI" id="CHEBI:15378"/>
        <dbReference type="ChEBI" id="CHEBI:15980"/>
        <dbReference type="ChEBI" id="CHEBI:29032"/>
        <dbReference type="ChEBI" id="CHEBI:30616"/>
        <dbReference type="ChEBI" id="CHEBI:33019"/>
        <dbReference type="ChEBI" id="CHEBI:57966"/>
        <dbReference type="ChEBI" id="CHEBI:456215"/>
        <dbReference type="EC" id="6.3.2.1"/>
    </reaction>
</comment>
<feature type="binding site" evidence="8">
    <location>
        <begin position="185"/>
        <end position="188"/>
    </location>
    <ligand>
        <name>ATP</name>
        <dbReference type="ChEBI" id="CHEBI:30616"/>
    </ligand>
</feature>
<dbReference type="HAMAP" id="MF_00158">
    <property type="entry name" value="PanC"/>
    <property type="match status" value="1"/>
</dbReference>
<accession>A0A1G5S2T4</accession>
<dbReference type="EMBL" id="FMWL01000014">
    <property type="protein sequence ID" value="SCZ80702.1"/>
    <property type="molecule type" value="Genomic_DNA"/>
</dbReference>
<comment type="similarity">
    <text evidence="2 8">Belongs to the pantothenate synthetase family.</text>
</comment>
<comment type="subcellular location">
    <subcellularLocation>
        <location evidence="8">Cytoplasm</location>
    </subcellularLocation>
</comment>
<dbReference type="GO" id="GO:0005524">
    <property type="term" value="F:ATP binding"/>
    <property type="evidence" value="ECO:0007669"/>
    <property type="project" value="UniProtKB-KW"/>
</dbReference>
<evidence type="ECO:0000256" key="4">
    <source>
        <dbReference type="ARBA" id="ARBA00022655"/>
    </source>
</evidence>
<comment type="pathway">
    <text evidence="1 8">Cofactor biosynthesis; (R)-pantothenate biosynthesis; (R)-pantothenate from (R)-pantoate and beta-alanine: step 1/1.</text>
</comment>
<keyword evidence="5 8" id="KW-0547">Nucleotide-binding</keyword>
<reference evidence="9 10" key="1">
    <citation type="submission" date="2016-10" db="EMBL/GenBank/DDBJ databases">
        <authorList>
            <person name="de Groot N.N."/>
        </authorList>
    </citation>
    <scope>NUCLEOTIDE SEQUENCE [LARGE SCALE GENOMIC DNA]</scope>
    <source>
        <strain evidence="9 10">DSM 2784</strain>
    </source>
</reference>
<comment type="subunit">
    <text evidence="8">Homodimer.</text>
</comment>
<dbReference type="InterPro" id="IPR014729">
    <property type="entry name" value="Rossmann-like_a/b/a_fold"/>
</dbReference>
<evidence type="ECO:0000256" key="1">
    <source>
        <dbReference type="ARBA" id="ARBA00004990"/>
    </source>
</evidence>
<dbReference type="CDD" id="cd00560">
    <property type="entry name" value="PanC"/>
    <property type="match status" value="1"/>
</dbReference>
<feature type="binding site" evidence="8">
    <location>
        <position position="61"/>
    </location>
    <ligand>
        <name>beta-alanine</name>
        <dbReference type="ChEBI" id="CHEBI:57966"/>
    </ligand>
</feature>
<feature type="binding site" evidence="8">
    <location>
        <position position="154"/>
    </location>
    <ligand>
        <name>(R)-pantoate</name>
        <dbReference type="ChEBI" id="CHEBI:15980"/>
    </ligand>
</feature>
<dbReference type="Pfam" id="PF02569">
    <property type="entry name" value="Pantoate_ligase"/>
    <property type="match status" value="1"/>
</dbReference>
<feature type="binding site" evidence="8">
    <location>
        <begin position="30"/>
        <end position="37"/>
    </location>
    <ligand>
        <name>ATP</name>
        <dbReference type="ChEBI" id="CHEBI:30616"/>
    </ligand>
</feature>
<proteinExistence type="inferred from homology"/>
<keyword evidence="4 8" id="KW-0566">Pantothenate biosynthesis</keyword>
<dbReference type="InterPro" id="IPR042176">
    <property type="entry name" value="Pantoate_ligase_C"/>
</dbReference>
<dbReference type="GO" id="GO:0005829">
    <property type="term" value="C:cytosol"/>
    <property type="evidence" value="ECO:0007669"/>
    <property type="project" value="TreeGrafter"/>
</dbReference>
<evidence type="ECO:0000256" key="2">
    <source>
        <dbReference type="ARBA" id="ARBA00009256"/>
    </source>
</evidence>
<name>A0A1G5S2T4_9FIRM</name>
<dbReference type="RefSeq" id="WP_092591817.1">
    <property type="nucleotide sequence ID" value="NZ_FMWL01000014.1"/>
</dbReference>
<feature type="binding site" evidence="8">
    <location>
        <position position="61"/>
    </location>
    <ligand>
        <name>(R)-pantoate</name>
        <dbReference type="ChEBI" id="CHEBI:15980"/>
    </ligand>
</feature>
<sequence>MEVDQNPRVLQQKLKALKKTGKSVGLVPTMGFLHEGHLSLVRQARRENDVVAVSIFVNPIQFGPKEDLASYPRDFERDAALLEAEGVDFIFAPEVADMYPEGYGTYVDVEGEVTGRLCGASRPGHFRGVATVVSKLFNIVAPERAYFGSKDAQQVAVIRRMASDLNFDFEIVACPIVREADGLALSSRNVYLSESKRQDALVLSQSLFMAREMIEAGERSAFAVRDAISERIRQVPSAEVDYIEVVDAFSLEPLETLSGTVLIALAVKVGKPRLIDNLQIEVK</sequence>
<dbReference type="FunFam" id="3.40.50.620:FF:000013">
    <property type="entry name" value="Pantothenate synthetase"/>
    <property type="match status" value="1"/>
</dbReference>
<dbReference type="EC" id="6.3.2.1" evidence="8"/>
<dbReference type="Proteomes" id="UP000199208">
    <property type="component" value="Unassembled WGS sequence"/>
</dbReference>
<evidence type="ECO:0000313" key="9">
    <source>
        <dbReference type="EMBL" id="SCZ80702.1"/>
    </source>
</evidence>
<dbReference type="SUPFAM" id="SSF52374">
    <property type="entry name" value="Nucleotidylyl transferase"/>
    <property type="match status" value="1"/>
</dbReference>
<dbReference type="Gene3D" id="3.30.1300.10">
    <property type="entry name" value="Pantoate-beta-alanine ligase, C-terminal domain"/>
    <property type="match status" value="1"/>
</dbReference>
<dbReference type="InterPro" id="IPR003721">
    <property type="entry name" value="Pantoate_ligase"/>
</dbReference>